<sequence length="726" mass="82667">MPPPFPLSGQPTYDQLQSWTGHPAAIIKCTIQDIYEASTIRRNHSYAEPIFLLDQCPFRNVDIVGWISSLSYVPVERDHDDPTMRLVMSGGCSFRELLAYANAQLKVDDGNGTYVLPVSKTLKHEFVDRKYQAPVQPLLSEPPRSGQRYIPVADRQKREIREAKTNTKSKRHLYPDISVGDIVRIRGRMKEWSRRNGEVIREVVVDQDGGSISLTTAWDEYAHFEEVERRKREIYNVEFQADAYMSMLAPLQPTASQIPATQFGTQKTIQNTAASSQLSVFDPSGNSSIFSSSASQPSANLRHPCKLSRDHLNDTQFRRYLMEYLRIQTENHWCADLESEQAIKQAARYMPELAWPTREVAVYQAEVERQKRKRAQMFEMDDLRDLEATPRAGRGAVKQVFRDVERRRPLTPVKFNGSRLESESSDTESQQDEGSNCAFGIEHLVHVPHLRIFAHRFVRLEQSKENELYMARRQELKAAGKSMSQQASTDTKGKRPAYGSVYRDSRARRAERGWKMRKLFQHCFRLMVAQDGSVVEVAMSERDRAEIRAEAERRRRGKGAVKRFEASFDSNGSVIGDGSFAGTTFGDASSLSNTSFDYSMWEAPSGFSGHPSDSDSASDTTRDKRVTQSKTDGTGYLPLTLPVLGPALLHILHEEAFHRSTVYIPLSDRRKKNGMTAGEVCARLGRLHERWERVQVAVVEDGLEDLAEARFVERWGEGWWPTRSRL</sequence>
<evidence type="ECO:0000313" key="1">
    <source>
        <dbReference type="EMBL" id="KAJ9101013.1"/>
    </source>
</evidence>
<protein>
    <submittedName>
        <fullName evidence="1">Uncharacterized protein</fullName>
    </submittedName>
</protein>
<accession>A0ACC2VPI8</accession>
<comment type="caution">
    <text evidence="1">The sequence shown here is derived from an EMBL/GenBank/DDBJ whole genome shotgun (WGS) entry which is preliminary data.</text>
</comment>
<name>A0ACC2VPI8_9TREE</name>
<dbReference type="EMBL" id="JASBWS010000071">
    <property type="protein sequence ID" value="KAJ9101013.1"/>
    <property type="molecule type" value="Genomic_DNA"/>
</dbReference>
<dbReference type="Proteomes" id="UP001230649">
    <property type="component" value="Unassembled WGS sequence"/>
</dbReference>
<keyword evidence="2" id="KW-1185">Reference proteome</keyword>
<proteinExistence type="predicted"/>
<organism evidence="1 2">
    <name type="scientific">Naganishia adeliensis</name>
    <dbReference type="NCBI Taxonomy" id="92952"/>
    <lineage>
        <taxon>Eukaryota</taxon>
        <taxon>Fungi</taxon>
        <taxon>Dikarya</taxon>
        <taxon>Basidiomycota</taxon>
        <taxon>Agaricomycotina</taxon>
        <taxon>Tremellomycetes</taxon>
        <taxon>Filobasidiales</taxon>
        <taxon>Filobasidiaceae</taxon>
        <taxon>Naganishia</taxon>
    </lineage>
</organism>
<gene>
    <name evidence="1" type="ORF">QFC20_005297</name>
</gene>
<reference evidence="1" key="1">
    <citation type="submission" date="2023-04" db="EMBL/GenBank/DDBJ databases">
        <title>Draft Genome sequencing of Naganishia species isolated from polar environments using Oxford Nanopore Technology.</title>
        <authorList>
            <person name="Leo P."/>
            <person name="Venkateswaran K."/>
        </authorList>
    </citation>
    <scope>NUCLEOTIDE SEQUENCE</scope>
    <source>
        <strain evidence="1">MNA-CCFEE 5262</strain>
    </source>
</reference>
<evidence type="ECO:0000313" key="2">
    <source>
        <dbReference type="Proteomes" id="UP001230649"/>
    </source>
</evidence>